<dbReference type="STRING" id="1156935.QWE_11601"/>
<sequence length="76" mass="8287">MTDKRQEADKAKIHDDAKGQFAGTQAGGDSDGVASAKPTVVTGSEDATVNKWPPGKEDKPKDWDANFDIREQTNRR</sequence>
<feature type="region of interest" description="Disordered" evidence="1">
    <location>
        <begin position="1"/>
        <end position="76"/>
    </location>
</feature>
<dbReference type="Proteomes" id="UP000007123">
    <property type="component" value="Unassembled WGS sequence"/>
</dbReference>
<accession>K2QEK4</accession>
<evidence type="ECO:0000313" key="2">
    <source>
        <dbReference type="EMBL" id="EKF59441.1"/>
    </source>
</evidence>
<feature type="compositionally biased region" description="Basic and acidic residues" evidence="1">
    <location>
        <begin position="54"/>
        <end position="76"/>
    </location>
</feature>
<dbReference type="AlphaFoldDB" id="K2QEK4"/>
<comment type="caution">
    <text evidence="2">The sequence shown here is derived from an EMBL/GenBank/DDBJ whole genome shotgun (WGS) entry which is preliminary data.</text>
</comment>
<evidence type="ECO:0000256" key="1">
    <source>
        <dbReference type="SAM" id="MobiDB-lite"/>
    </source>
</evidence>
<keyword evidence="3" id="KW-1185">Reference proteome</keyword>
<dbReference type="OrthoDB" id="8117066at2"/>
<reference evidence="2 3" key="1">
    <citation type="journal article" date="2012" name="J. Bacteriol.">
        <title>Draft Genome Sequence of Agrobacterium albertimagni Strain AOL15.</title>
        <authorList>
            <person name="Trimble W.L."/>
            <person name="Phung le T."/>
            <person name="Meyer F."/>
            <person name="Gilbert J.A."/>
            <person name="Silver S."/>
        </authorList>
    </citation>
    <scope>NUCLEOTIDE SEQUENCE [LARGE SCALE GENOMIC DNA]</scope>
    <source>
        <strain evidence="2 3">AOL15</strain>
    </source>
</reference>
<organism evidence="2 3">
    <name type="scientific">Agrobacterium albertimagni AOL15</name>
    <dbReference type="NCBI Taxonomy" id="1156935"/>
    <lineage>
        <taxon>Bacteria</taxon>
        <taxon>Pseudomonadati</taxon>
        <taxon>Pseudomonadota</taxon>
        <taxon>Alphaproteobacteria</taxon>
        <taxon>Hyphomicrobiales</taxon>
        <taxon>Rhizobiaceae</taxon>
        <taxon>Rhizobium/Agrobacterium group</taxon>
        <taxon>Agrobacterium</taxon>
    </lineage>
</organism>
<dbReference type="eggNOG" id="ENOG5031527">
    <property type="taxonomic scope" value="Bacteria"/>
</dbReference>
<dbReference type="EMBL" id="ALJF01000009">
    <property type="protein sequence ID" value="EKF59441.1"/>
    <property type="molecule type" value="Genomic_DNA"/>
</dbReference>
<dbReference type="PATRIC" id="fig|1156935.5.peg.2342"/>
<evidence type="ECO:0000313" key="3">
    <source>
        <dbReference type="Proteomes" id="UP000007123"/>
    </source>
</evidence>
<proteinExistence type="predicted"/>
<gene>
    <name evidence="2" type="ORF">QWE_11601</name>
</gene>
<feature type="compositionally biased region" description="Basic and acidic residues" evidence="1">
    <location>
        <begin position="1"/>
        <end position="18"/>
    </location>
</feature>
<dbReference type="RefSeq" id="WP_006726310.1">
    <property type="nucleotide sequence ID" value="NZ_ALJF01000009.1"/>
</dbReference>
<name>K2QEK4_9HYPH</name>
<protein>
    <submittedName>
        <fullName evidence="2">Uncharacterized protein</fullName>
    </submittedName>
</protein>